<reference evidence="2 3" key="1">
    <citation type="submission" date="2018-06" db="EMBL/GenBank/DDBJ databases">
        <authorList>
            <consortium name="Pathogen Informatics"/>
            <person name="Doyle S."/>
        </authorList>
    </citation>
    <scope>NUCLEOTIDE SEQUENCE [LARGE SCALE GENOMIC DNA]</scope>
    <source>
        <strain evidence="2 3">NCTC10786</strain>
    </source>
</reference>
<organism evidence="2 3">
    <name type="scientific">Citrobacter koseri</name>
    <name type="common">Citrobacter diversus</name>
    <dbReference type="NCBI Taxonomy" id="545"/>
    <lineage>
        <taxon>Bacteria</taxon>
        <taxon>Pseudomonadati</taxon>
        <taxon>Pseudomonadota</taxon>
        <taxon>Gammaproteobacteria</taxon>
        <taxon>Enterobacterales</taxon>
        <taxon>Enterobacteriaceae</taxon>
        <taxon>Citrobacter</taxon>
    </lineage>
</organism>
<proteinExistence type="predicted"/>
<dbReference type="AlphaFoldDB" id="A0A2X2VDW0"/>
<evidence type="ECO:0000259" key="1">
    <source>
        <dbReference type="Pfam" id="PF13954"/>
    </source>
</evidence>
<sequence>MPICRVFIVPLRFLLVNTRLMFLLTRSGKAASPIYITDEGTFFQHENIAQLGLLSSIVPAANSASERVDVNTLLHGGSMKVNAADMSLRLTIPQAYIRQTLRGYVDPVFWDEGIPALMLDTMPTITTTKPKAADAIRKTPISS</sequence>
<dbReference type="InterPro" id="IPR037224">
    <property type="entry name" value="PapC_N_sf"/>
</dbReference>
<dbReference type="SUPFAM" id="SSF141729">
    <property type="entry name" value="FimD N-terminal domain-like"/>
    <property type="match status" value="1"/>
</dbReference>
<dbReference type="Pfam" id="PF13954">
    <property type="entry name" value="PapC_N"/>
    <property type="match status" value="1"/>
</dbReference>
<gene>
    <name evidence="2" type="primary">fimD_4</name>
    <name evidence="2" type="ORF">NCTC10786_01117</name>
</gene>
<evidence type="ECO:0000313" key="3">
    <source>
        <dbReference type="Proteomes" id="UP000251584"/>
    </source>
</evidence>
<accession>A0A2X2VDW0</accession>
<dbReference type="Gene3D" id="3.10.20.410">
    <property type="match status" value="1"/>
</dbReference>
<dbReference type="Proteomes" id="UP000251584">
    <property type="component" value="Unassembled WGS sequence"/>
</dbReference>
<protein>
    <submittedName>
        <fullName evidence="2">Fimbrial usher protein</fullName>
    </submittedName>
</protein>
<evidence type="ECO:0000313" key="2">
    <source>
        <dbReference type="EMBL" id="SQB21895.1"/>
    </source>
</evidence>
<dbReference type="EMBL" id="UAVY01000001">
    <property type="protein sequence ID" value="SQB21895.1"/>
    <property type="molecule type" value="Genomic_DNA"/>
</dbReference>
<feature type="domain" description="PapC N-terminal" evidence="1">
    <location>
        <begin position="41"/>
        <end position="120"/>
    </location>
</feature>
<dbReference type="InterPro" id="IPR025885">
    <property type="entry name" value="PapC_N"/>
</dbReference>
<name>A0A2X2VDW0_CITKO</name>